<evidence type="ECO:0000256" key="4">
    <source>
        <dbReference type="SAM" id="MobiDB-lite"/>
    </source>
</evidence>
<dbReference type="eggNOG" id="KOG1914">
    <property type="taxonomic scope" value="Eukaryota"/>
</dbReference>
<comment type="subcellular location">
    <subcellularLocation>
        <location evidence="1">Nucleus</location>
    </subcellularLocation>
</comment>
<dbReference type="RefSeq" id="XP_002673155.1">
    <property type="nucleotide sequence ID" value="XM_002673109.1"/>
</dbReference>
<dbReference type="GO" id="GO:0005634">
    <property type="term" value="C:nucleus"/>
    <property type="evidence" value="ECO:0007669"/>
    <property type="project" value="UniProtKB-SubCell"/>
</dbReference>
<evidence type="ECO:0000313" key="6">
    <source>
        <dbReference type="EMBL" id="EFC40411.1"/>
    </source>
</evidence>
<accession>D2VRL2</accession>
<evidence type="ECO:0000256" key="2">
    <source>
        <dbReference type="ARBA" id="ARBA00022737"/>
    </source>
</evidence>
<gene>
    <name evidence="6" type="ORF">NAEGRDRAFT_71625</name>
</gene>
<proteinExistence type="predicted"/>
<dbReference type="STRING" id="5762.D2VRL2"/>
<keyword evidence="3" id="KW-0539">Nucleus</keyword>
<feature type="compositionally biased region" description="Acidic residues" evidence="4">
    <location>
        <begin position="724"/>
        <end position="736"/>
    </location>
</feature>
<dbReference type="InterPro" id="IPR011990">
    <property type="entry name" value="TPR-like_helical_dom_sf"/>
</dbReference>
<protein>
    <submittedName>
        <fullName evidence="6">Predicted protein</fullName>
    </submittedName>
</protein>
<evidence type="ECO:0000256" key="3">
    <source>
        <dbReference type="ARBA" id="ARBA00023242"/>
    </source>
</evidence>
<sequence length="754" mass="88401">MSRDRYADQDDDYEQSSGGKNDKIQSAEARIELNKYDTEAWTILLSEVQEMSIIQARPYYERFFEIYPVAARYWKIYAEHELKAKNHTLAEEIFKKALDACPNFELWRFYLDYIREHKRNDVDTIRKAFDICKEKVGLDISSSTLWIDNIKFIKDLKATDQNDIQNQINLLRSLYQEAIQIPMHDIEKIWKDYEIFENEVNPTNGKSTLQEFAPKFKLALNKYKEKKNIRENMGGVGGLLLNMLATPPTNSEKERSQKQIWKDLIELEKRNSQRLTADELKRRVLFVYSQCFLCFRHHPDIWYDAANYLISIQCHDEATIVFQRGCNALLPVPKSLDANQSQEGSILLHLAFSEYLESRKLFDEAAKVFKTLITSKHDPLVFIQYIRFMRRTKGTEGAREAFIEVKKSPKCTYHVWVASALLEYTTNNQPETARKFFKLGQNQPFGKEPGFILEYLKFLDHLNDKNNSRVLFETILNELPKEQSSEIWNRFLQFEYSIGDLNSIEKVEQRKLAAFSENAENNTPSNSGFENTVNATNSLINLINRSKFLDLWPCTPSEMELLNLKAQESEKVPTEDDIHIKYSKSFYRVDYTKQIMFTNTRQQNQGSVDKLNSNRTAPPTVSLPPEFNKFRQYLNQKRLFLPDFKQMCEFKVIPNHVSQSNSSLPLVTVHDEQVIPHTVLQILRRMPQQHFAVIPPDYVINALMTTPLPPPPESDLKRGRNEYENVDYDQEYDDEGPADRAYDDIYTKRRKQRK</sequence>
<dbReference type="GO" id="GO:0003729">
    <property type="term" value="F:mRNA binding"/>
    <property type="evidence" value="ECO:0007669"/>
    <property type="project" value="TreeGrafter"/>
</dbReference>
<feature type="domain" description="Suppressor of forked" evidence="5">
    <location>
        <begin position="22"/>
        <end position="558"/>
    </location>
</feature>
<keyword evidence="7" id="KW-1185">Reference proteome</keyword>
<dbReference type="InterPro" id="IPR008847">
    <property type="entry name" value="Suf"/>
</dbReference>
<dbReference type="InterPro" id="IPR003107">
    <property type="entry name" value="HAT"/>
</dbReference>
<name>D2VRL2_NAEGR</name>
<reference evidence="6 7" key="1">
    <citation type="journal article" date="2010" name="Cell">
        <title>The genome of Naegleria gruberi illuminates early eukaryotic versatility.</title>
        <authorList>
            <person name="Fritz-Laylin L.K."/>
            <person name="Prochnik S.E."/>
            <person name="Ginger M.L."/>
            <person name="Dacks J.B."/>
            <person name="Carpenter M.L."/>
            <person name="Field M.C."/>
            <person name="Kuo A."/>
            <person name="Paredez A."/>
            <person name="Chapman J."/>
            <person name="Pham J."/>
            <person name="Shu S."/>
            <person name="Neupane R."/>
            <person name="Cipriano M."/>
            <person name="Mancuso J."/>
            <person name="Tu H."/>
            <person name="Salamov A."/>
            <person name="Lindquist E."/>
            <person name="Shapiro H."/>
            <person name="Lucas S."/>
            <person name="Grigoriev I.V."/>
            <person name="Cande W.Z."/>
            <person name="Fulton C."/>
            <person name="Rokhsar D.S."/>
            <person name="Dawson S.C."/>
        </authorList>
    </citation>
    <scope>NUCLEOTIDE SEQUENCE [LARGE SCALE GENOMIC DNA]</scope>
    <source>
        <strain evidence="6 7">NEG-M</strain>
    </source>
</reference>
<dbReference type="SUPFAM" id="SSF48452">
    <property type="entry name" value="TPR-like"/>
    <property type="match status" value="1"/>
</dbReference>
<dbReference type="PANTHER" id="PTHR19980:SF0">
    <property type="entry name" value="CLEAVAGE STIMULATION FACTOR SUBUNIT 3"/>
    <property type="match status" value="1"/>
</dbReference>
<dbReference type="SMART" id="SM00386">
    <property type="entry name" value="HAT"/>
    <property type="match status" value="8"/>
</dbReference>
<dbReference type="Pfam" id="PF05843">
    <property type="entry name" value="Suf"/>
    <property type="match status" value="1"/>
</dbReference>
<dbReference type="EMBL" id="GG738892">
    <property type="protein sequence ID" value="EFC40411.1"/>
    <property type="molecule type" value="Genomic_DNA"/>
</dbReference>
<evidence type="ECO:0000256" key="1">
    <source>
        <dbReference type="ARBA" id="ARBA00004123"/>
    </source>
</evidence>
<keyword evidence="2" id="KW-0677">Repeat</keyword>
<feature type="region of interest" description="Disordered" evidence="4">
    <location>
        <begin position="705"/>
        <end position="754"/>
    </location>
</feature>
<dbReference type="OrthoDB" id="26282at2759"/>
<dbReference type="KEGG" id="ngr:NAEGRDRAFT_71625"/>
<dbReference type="Proteomes" id="UP000006671">
    <property type="component" value="Unassembled WGS sequence"/>
</dbReference>
<dbReference type="GeneID" id="8851054"/>
<feature type="compositionally biased region" description="Basic and acidic residues" evidence="4">
    <location>
        <begin position="714"/>
        <end position="723"/>
    </location>
</feature>
<feature type="region of interest" description="Disordered" evidence="4">
    <location>
        <begin position="1"/>
        <end position="21"/>
    </location>
</feature>
<dbReference type="AlphaFoldDB" id="D2VRL2"/>
<dbReference type="InParanoid" id="D2VRL2"/>
<dbReference type="PANTHER" id="PTHR19980">
    <property type="entry name" value="RNA CLEAVAGE STIMULATION FACTOR"/>
    <property type="match status" value="1"/>
</dbReference>
<dbReference type="FunCoup" id="D2VRL2">
    <property type="interactions" value="681"/>
</dbReference>
<organism evidence="7">
    <name type="scientific">Naegleria gruberi</name>
    <name type="common">Amoeba</name>
    <dbReference type="NCBI Taxonomy" id="5762"/>
    <lineage>
        <taxon>Eukaryota</taxon>
        <taxon>Discoba</taxon>
        <taxon>Heterolobosea</taxon>
        <taxon>Tetramitia</taxon>
        <taxon>Eutetramitia</taxon>
        <taxon>Vahlkampfiidae</taxon>
        <taxon>Naegleria</taxon>
    </lineage>
</organism>
<dbReference type="InterPro" id="IPR045243">
    <property type="entry name" value="Rna14-like"/>
</dbReference>
<dbReference type="GO" id="GO:0031124">
    <property type="term" value="P:mRNA 3'-end processing"/>
    <property type="evidence" value="ECO:0007669"/>
    <property type="project" value="InterPro"/>
</dbReference>
<dbReference type="VEuPathDB" id="AmoebaDB:NAEGRDRAFT_71625"/>
<evidence type="ECO:0000259" key="5">
    <source>
        <dbReference type="Pfam" id="PF05843"/>
    </source>
</evidence>
<dbReference type="OMA" id="CFRGPFV"/>
<evidence type="ECO:0000313" key="7">
    <source>
        <dbReference type="Proteomes" id="UP000006671"/>
    </source>
</evidence>
<feature type="compositionally biased region" description="Basic and acidic residues" evidence="4">
    <location>
        <begin position="737"/>
        <end position="747"/>
    </location>
</feature>
<dbReference type="Gene3D" id="1.25.40.1040">
    <property type="match status" value="1"/>
</dbReference>